<sequence length="60" mass="6256">MRYILSGIVCAAITALPALATGFDRPAPQSQSATAEFWFALACIALVLALAAVHALVGRR</sequence>
<geneLocation type="plasmid" evidence="4">
    <name>pp63_a</name>
</geneLocation>
<dbReference type="Proteomes" id="UP000217545">
    <property type="component" value="Plasmid pP63_a"/>
</dbReference>
<evidence type="ECO:0000256" key="1">
    <source>
        <dbReference type="SAM" id="Phobius"/>
    </source>
</evidence>
<evidence type="ECO:0000313" key="3">
    <source>
        <dbReference type="EMBL" id="ATF07871.1"/>
    </source>
</evidence>
<feature type="chain" id="PRO_5042224284" description="Protein NnrT" evidence="2">
    <location>
        <begin position="21"/>
        <end position="60"/>
    </location>
</feature>
<dbReference type="AlphaFoldDB" id="A0AAC9ZBQ7"/>
<accession>A0AAC9ZBQ7</accession>
<reference evidence="3 4" key="1">
    <citation type="journal article" date="2017" name="Front. Microbiol.">
        <title>Phaeobacter piscinae sp. nov., a species of the Roseobacter group and potential aquaculture probiont.</title>
        <authorList>
            <person name="Sonnenschein E.C."/>
            <person name="Phippen C.B.W."/>
            <person name="Nielsen K.F."/>
            <person name="Mateiu R.V."/>
            <person name="Melchiorsen J."/>
            <person name="Gram L."/>
            <person name="Overmann J."/>
            <person name="Freese H.M."/>
        </authorList>
    </citation>
    <scope>NUCLEOTIDE SEQUENCE [LARGE SCALE GENOMIC DNA]</scope>
    <source>
        <strain evidence="3 4">P63</strain>
    </source>
</reference>
<name>A0AAC9ZBQ7_9RHOB</name>
<organism evidence="3 4">
    <name type="scientific">Phaeobacter gallaeciensis</name>
    <dbReference type="NCBI Taxonomy" id="60890"/>
    <lineage>
        <taxon>Bacteria</taxon>
        <taxon>Pseudomonadati</taxon>
        <taxon>Pseudomonadota</taxon>
        <taxon>Alphaproteobacteria</taxon>
        <taxon>Rhodobacterales</taxon>
        <taxon>Roseobacteraceae</taxon>
        <taxon>Phaeobacter</taxon>
    </lineage>
</organism>
<gene>
    <name evidence="3" type="ORF">PhaeoP63_03839</name>
</gene>
<evidence type="ECO:0000313" key="4">
    <source>
        <dbReference type="Proteomes" id="UP000217545"/>
    </source>
</evidence>
<keyword evidence="3" id="KW-0614">Plasmid</keyword>
<keyword evidence="1" id="KW-0812">Transmembrane</keyword>
<evidence type="ECO:0000256" key="2">
    <source>
        <dbReference type="SAM" id="SignalP"/>
    </source>
</evidence>
<keyword evidence="1" id="KW-1133">Transmembrane helix</keyword>
<protein>
    <recommendedName>
        <fullName evidence="5">Protein NnrT</fullName>
    </recommendedName>
</protein>
<dbReference type="GeneID" id="31848192"/>
<feature type="transmembrane region" description="Helical" evidence="1">
    <location>
        <begin position="36"/>
        <end position="57"/>
    </location>
</feature>
<feature type="signal peptide" evidence="2">
    <location>
        <begin position="1"/>
        <end position="20"/>
    </location>
</feature>
<evidence type="ECO:0008006" key="5">
    <source>
        <dbReference type="Google" id="ProtNLM"/>
    </source>
</evidence>
<dbReference type="RefSeq" id="WP_024099144.1">
    <property type="nucleotide sequence ID" value="NZ_CP010589.1"/>
</dbReference>
<keyword evidence="1" id="KW-0472">Membrane</keyword>
<dbReference type="EMBL" id="CP010785">
    <property type="protein sequence ID" value="ATF07871.1"/>
    <property type="molecule type" value="Genomic_DNA"/>
</dbReference>
<keyword evidence="2" id="KW-0732">Signal</keyword>
<proteinExistence type="predicted"/>